<dbReference type="Gene3D" id="1.10.132.10">
    <property type="match status" value="1"/>
</dbReference>
<sequence>MRKKERSEMTEVTPLKVPLATGAPTPPASYPPTKVPVKMPYVLPKPPFAPVVPMRPPAPRLKRDGDDGDLAVPGIADASKRSRVEDPERRGRAMSESSNSESSSNSDSDDGSDSDSHSSSSGSSGDGESFSSSTEGSGSDETRSGDELTLFEIAKARGLVDERVDNNNNNNEEEEEVAPVGPPPRPPIVRSFPNNVDLALQRYEERLNREENMIRIKDDNKAVSLGTSKVNYIDPRIVCSWAKEYNVPIGKIFSATLQKKFPWAMGAENFSF</sequence>
<feature type="active site" description="O-(3'-phospho-DNA)-tyrosine intermediate" evidence="1">
    <location>
        <position position="232"/>
    </location>
</feature>
<evidence type="ECO:0000313" key="4">
    <source>
        <dbReference type="EMBL" id="KAF5220388.1"/>
    </source>
</evidence>
<dbReference type="PROSITE" id="PS52038">
    <property type="entry name" value="TOPO_IB_2"/>
    <property type="match status" value="1"/>
</dbReference>
<feature type="region of interest" description="Disordered" evidence="2">
    <location>
        <begin position="1"/>
        <end position="147"/>
    </location>
</feature>
<feature type="compositionally biased region" description="Basic and acidic residues" evidence="2">
    <location>
        <begin position="78"/>
        <end position="93"/>
    </location>
</feature>
<protein>
    <recommendedName>
        <fullName evidence="3">Topoisomerase I C-terminal domain-containing protein</fullName>
    </recommendedName>
</protein>
<feature type="compositionally biased region" description="Pro residues" evidence="2">
    <location>
        <begin position="43"/>
        <end position="59"/>
    </location>
</feature>
<dbReference type="PANTHER" id="PTHR10290:SF18">
    <property type="entry name" value="DNA TOPOISOMERASE TYPE IB SMALL SUBUNIT"/>
    <property type="match status" value="1"/>
</dbReference>
<gene>
    <name evidence="4" type="ORF">ECC02_006572</name>
</gene>
<dbReference type="PANTHER" id="PTHR10290">
    <property type="entry name" value="DNA TOPOISOMERASE I"/>
    <property type="match status" value="1"/>
</dbReference>
<evidence type="ECO:0000256" key="1">
    <source>
        <dbReference type="PROSITE-ProRule" id="PRU01382"/>
    </source>
</evidence>
<dbReference type="VEuPathDB" id="TriTrypDB:ECC02_006572"/>
<proteinExistence type="inferred from homology"/>
<dbReference type="GO" id="GO:0007059">
    <property type="term" value="P:chromosome segregation"/>
    <property type="evidence" value="ECO:0007669"/>
    <property type="project" value="TreeGrafter"/>
</dbReference>
<dbReference type="PROSITE" id="PS00176">
    <property type="entry name" value="TOPO_IB_1"/>
    <property type="match status" value="1"/>
</dbReference>
<dbReference type="InterPro" id="IPR011010">
    <property type="entry name" value="DNA_brk_join_enz"/>
</dbReference>
<dbReference type="Pfam" id="PF14370">
    <property type="entry name" value="Topo_C_assoc"/>
    <property type="match status" value="1"/>
</dbReference>
<dbReference type="GO" id="GO:0006260">
    <property type="term" value="P:DNA replication"/>
    <property type="evidence" value="ECO:0007669"/>
    <property type="project" value="TreeGrafter"/>
</dbReference>
<feature type="domain" description="Topoisomerase I C-terminal" evidence="3">
    <location>
        <begin position="204"/>
        <end position="272"/>
    </location>
</feature>
<dbReference type="InterPro" id="IPR025834">
    <property type="entry name" value="TopoI_C_dom"/>
</dbReference>
<comment type="catalytic activity">
    <reaction evidence="1">
        <text>ATP-independent breakage of single-stranded DNA, followed by passage and rejoining.</text>
        <dbReference type="EC" id="5.6.2.1"/>
    </reaction>
</comment>
<accession>A0A7J6Y2N2</accession>
<dbReference type="InterPro" id="IPR018521">
    <property type="entry name" value="TopoIB_AS"/>
</dbReference>
<dbReference type="InterPro" id="IPR014727">
    <property type="entry name" value="TopoI_cat_a/b-sub_euk"/>
</dbReference>
<dbReference type="GO" id="GO:0005694">
    <property type="term" value="C:chromosome"/>
    <property type="evidence" value="ECO:0007669"/>
    <property type="project" value="InterPro"/>
</dbReference>
<dbReference type="SUPFAM" id="SSF56349">
    <property type="entry name" value="DNA breaking-rejoining enzymes"/>
    <property type="match status" value="1"/>
</dbReference>
<keyword evidence="1" id="KW-0799">Topoisomerase</keyword>
<evidence type="ECO:0000256" key="2">
    <source>
        <dbReference type="SAM" id="MobiDB-lite"/>
    </source>
</evidence>
<keyword evidence="1" id="KW-0238">DNA-binding</keyword>
<dbReference type="GO" id="GO:0006265">
    <property type="term" value="P:DNA topological change"/>
    <property type="evidence" value="ECO:0007669"/>
    <property type="project" value="UniProtKB-UniRule"/>
</dbReference>
<evidence type="ECO:0000259" key="3">
    <source>
        <dbReference type="Pfam" id="PF14370"/>
    </source>
</evidence>
<dbReference type="GO" id="GO:0003917">
    <property type="term" value="F:DNA topoisomerase type I (single strand cut, ATP-independent) activity"/>
    <property type="evidence" value="ECO:0007669"/>
    <property type="project" value="UniProtKB-UniRule"/>
</dbReference>
<evidence type="ECO:0000313" key="5">
    <source>
        <dbReference type="Proteomes" id="UP000583944"/>
    </source>
</evidence>
<dbReference type="Proteomes" id="UP000583944">
    <property type="component" value="Unassembled WGS sequence"/>
</dbReference>
<organism evidence="4 5">
    <name type="scientific">Trypanosoma cruzi</name>
    <dbReference type="NCBI Taxonomy" id="5693"/>
    <lineage>
        <taxon>Eukaryota</taxon>
        <taxon>Discoba</taxon>
        <taxon>Euglenozoa</taxon>
        <taxon>Kinetoplastea</taxon>
        <taxon>Metakinetoplastina</taxon>
        <taxon>Trypanosomatida</taxon>
        <taxon>Trypanosomatidae</taxon>
        <taxon>Trypanosoma</taxon>
        <taxon>Schizotrypanum</taxon>
    </lineage>
</organism>
<dbReference type="GO" id="GO:0003677">
    <property type="term" value="F:DNA binding"/>
    <property type="evidence" value="ECO:0007669"/>
    <property type="project" value="UniProtKB-UniRule"/>
</dbReference>
<dbReference type="AlphaFoldDB" id="A0A7J6Y2N2"/>
<dbReference type="VEuPathDB" id="TriTrypDB:BCY84_15502"/>
<keyword evidence="1" id="KW-0413">Isomerase</keyword>
<reference evidence="4 5" key="1">
    <citation type="journal article" date="2019" name="Genome Biol. Evol.">
        <title>Nanopore Sequencing Significantly Improves Genome Assembly of the Protozoan Parasite Trypanosoma cruzi.</title>
        <authorList>
            <person name="Diaz-Viraque F."/>
            <person name="Pita S."/>
            <person name="Greif G."/>
            <person name="de Souza R.C.M."/>
            <person name="Iraola G."/>
            <person name="Robello C."/>
        </authorList>
    </citation>
    <scope>NUCLEOTIDE SEQUENCE [LARGE SCALE GENOMIC DNA]</scope>
    <source>
        <strain evidence="4 5">Berenice</strain>
    </source>
</reference>
<dbReference type="InterPro" id="IPR051062">
    <property type="entry name" value="Topoisomerase_IB"/>
</dbReference>
<comment type="similarity">
    <text evidence="1">Belongs to the type IB topoisomerase family.</text>
</comment>
<dbReference type="EMBL" id="JABDHM010000052">
    <property type="protein sequence ID" value="KAF5220388.1"/>
    <property type="molecule type" value="Genomic_DNA"/>
</dbReference>
<feature type="compositionally biased region" description="Pro residues" evidence="2">
    <location>
        <begin position="24"/>
        <end position="34"/>
    </location>
</feature>
<feature type="region of interest" description="Disordered" evidence="2">
    <location>
        <begin position="161"/>
        <end position="187"/>
    </location>
</feature>
<name>A0A7J6Y2N2_TRYCR</name>
<dbReference type="GO" id="GO:0005730">
    <property type="term" value="C:nucleolus"/>
    <property type="evidence" value="ECO:0007669"/>
    <property type="project" value="TreeGrafter"/>
</dbReference>
<comment type="caution">
    <text evidence="4">The sequence shown here is derived from an EMBL/GenBank/DDBJ whole genome shotgun (WGS) entry which is preliminary data.</text>
</comment>
<feature type="compositionally biased region" description="Low complexity" evidence="2">
    <location>
        <begin position="117"/>
        <end position="139"/>
    </location>
</feature>
<feature type="compositionally biased region" description="Low complexity" evidence="2">
    <location>
        <begin position="95"/>
        <end position="106"/>
    </location>
</feature>